<dbReference type="PRINTS" id="PR00111">
    <property type="entry name" value="ABHYDROLASE"/>
</dbReference>
<dbReference type="Proteomes" id="UP000514713">
    <property type="component" value="Chromosome"/>
</dbReference>
<feature type="transmembrane region" description="Helical" evidence="1">
    <location>
        <begin position="9"/>
        <end position="30"/>
    </location>
</feature>
<name>A0A7D7QA78_9NOSO</name>
<keyword evidence="1" id="KW-0812">Transmembrane</keyword>
<gene>
    <name evidence="3" type="ORF">HUN01_16470</name>
</gene>
<evidence type="ECO:0000259" key="2">
    <source>
        <dbReference type="Pfam" id="PF12146"/>
    </source>
</evidence>
<sequence length="306" mass="34954">MRYFHPRKILLRSIGVVAIAYISTCLILFIRQRYLIFRPTPQILTLPSSPDFFLPYKDVRLPITSSNEYIHGWWIPAALPKEKVSLIPNEPVKILKSPKTFLYFCGAAANKGYYTHIARLQAMRQLGFSVLVIDYRGFGSSKGNFPSESQLYQDSQIAWNYLVKIRQIPPEQIVIYGESLGGAVAIDLAVKHPEASGLIVQSSFTSMAEEIKYRDWLRMFPIDLLLTQKFDSISKVRSLRLPVLFIHGTDDSIVPSYMSQQLYDAASEPKQLLLIPEGKHFQIYQPGSNSYLQAIQKFIQKVESQE</sequence>
<dbReference type="PANTHER" id="PTHR12277:SF81">
    <property type="entry name" value="PROTEIN ABHD13"/>
    <property type="match status" value="1"/>
</dbReference>
<dbReference type="KEGG" id="ned:HUN01_16470"/>
<evidence type="ECO:0000256" key="1">
    <source>
        <dbReference type="SAM" id="Phobius"/>
    </source>
</evidence>
<dbReference type="GO" id="GO:0016787">
    <property type="term" value="F:hydrolase activity"/>
    <property type="evidence" value="ECO:0007669"/>
    <property type="project" value="UniProtKB-KW"/>
</dbReference>
<dbReference type="AlphaFoldDB" id="A0A7D7QA78"/>
<dbReference type="InterPro" id="IPR029058">
    <property type="entry name" value="AB_hydrolase_fold"/>
</dbReference>
<protein>
    <submittedName>
        <fullName evidence="3">Alpha/beta hydrolase</fullName>
    </submittedName>
</protein>
<keyword evidence="1" id="KW-1133">Transmembrane helix</keyword>
<organism evidence="3 4">
    <name type="scientific">Nostoc edaphicum CCNP1411</name>
    <dbReference type="NCBI Taxonomy" id="1472755"/>
    <lineage>
        <taxon>Bacteria</taxon>
        <taxon>Bacillati</taxon>
        <taxon>Cyanobacteriota</taxon>
        <taxon>Cyanophyceae</taxon>
        <taxon>Nostocales</taxon>
        <taxon>Nostocaceae</taxon>
        <taxon>Nostoc</taxon>
    </lineage>
</organism>
<keyword evidence="4" id="KW-1185">Reference proteome</keyword>
<dbReference type="RefSeq" id="WP_181932156.1">
    <property type="nucleotide sequence ID" value="NZ_CP054698.1"/>
</dbReference>
<feature type="domain" description="Serine aminopeptidase S33" evidence="2">
    <location>
        <begin position="103"/>
        <end position="219"/>
    </location>
</feature>
<dbReference type="Pfam" id="PF12146">
    <property type="entry name" value="Hydrolase_4"/>
    <property type="match status" value="1"/>
</dbReference>
<dbReference type="PANTHER" id="PTHR12277">
    <property type="entry name" value="ALPHA/BETA HYDROLASE DOMAIN-CONTAINING PROTEIN"/>
    <property type="match status" value="1"/>
</dbReference>
<dbReference type="InterPro" id="IPR000073">
    <property type="entry name" value="AB_hydrolase_1"/>
</dbReference>
<reference evidence="4" key="1">
    <citation type="submission" date="2020-06" db="EMBL/GenBank/DDBJ databases">
        <title>Nostoc edaphicum CCNP1411 genome.</title>
        <authorList>
            <person name="Fidor A."/>
            <person name="Grabski M."/>
            <person name="Gawor J."/>
            <person name="Gromadka R."/>
            <person name="Wegrzyn G."/>
            <person name="Mazur-Marzec H."/>
        </authorList>
    </citation>
    <scope>NUCLEOTIDE SEQUENCE [LARGE SCALE GENOMIC DNA]</scope>
    <source>
        <strain evidence="4">CCNP1411</strain>
    </source>
</reference>
<accession>A0A7D7QA78</accession>
<dbReference type="InterPro" id="IPR022742">
    <property type="entry name" value="Hydrolase_4"/>
</dbReference>
<dbReference type="Gene3D" id="3.40.50.1820">
    <property type="entry name" value="alpha/beta hydrolase"/>
    <property type="match status" value="1"/>
</dbReference>
<keyword evidence="1" id="KW-0472">Membrane</keyword>
<dbReference type="SUPFAM" id="SSF53474">
    <property type="entry name" value="alpha/beta-Hydrolases"/>
    <property type="match status" value="1"/>
</dbReference>
<dbReference type="EMBL" id="CP054698">
    <property type="protein sequence ID" value="QMS89097.1"/>
    <property type="molecule type" value="Genomic_DNA"/>
</dbReference>
<evidence type="ECO:0000313" key="3">
    <source>
        <dbReference type="EMBL" id="QMS89097.1"/>
    </source>
</evidence>
<proteinExistence type="predicted"/>
<evidence type="ECO:0000313" key="4">
    <source>
        <dbReference type="Proteomes" id="UP000514713"/>
    </source>
</evidence>
<keyword evidence="3" id="KW-0378">Hydrolase</keyword>